<gene>
    <name evidence="1" type="ORF">HK103_002073</name>
</gene>
<protein>
    <submittedName>
        <fullName evidence="1">Uncharacterized protein</fullName>
    </submittedName>
</protein>
<dbReference type="AlphaFoldDB" id="A0AAD5U9V4"/>
<proteinExistence type="predicted"/>
<dbReference type="EMBL" id="JADGKB010000168">
    <property type="protein sequence ID" value="KAJ3251766.1"/>
    <property type="molecule type" value="Genomic_DNA"/>
</dbReference>
<organism evidence="1 2">
    <name type="scientific">Boothiomyces macroporosus</name>
    <dbReference type="NCBI Taxonomy" id="261099"/>
    <lineage>
        <taxon>Eukaryota</taxon>
        <taxon>Fungi</taxon>
        <taxon>Fungi incertae sedis</taxon>
        <taxon>Chytridiomycota</taxon>
        <taxon>Chytridiomycota incertae sedis</taxon>
        <taxon>Chytridiomycetes</taxon>
        <taxon>Rhizophydiales</taxon>
        <taxon>Terramycetaceae</taxon>
        <taxon>Boothiomyces</taxon>
    </lineage>
</organism>
<name>A0AAD5U9V4_9FUNG</name>
<evidence type="ECO:0000313" key="2">
    <source>
        <dbReference type="Proteomes" id="UP001210925"/>
    </source>
</evidence>
<sequence length="344" mass="39852">MSRTLLKLPPTNHLQAAFKQAQSLLGTRKSEIADINNHKEYYANPDFTKEIHKKLHFNLFKRHVLPKTMEFAEKDGIFDDALPQTGISFLEVQFENTKWNGCYGHPIQPRFTMEAPTIAINKSGLFTVMMTDLDHEFPERQSRDECTNVKVQDRLVIDGGYSNFLGEKKDQTVGSVVYDYVPPHPPLSNPRKEHRYLITLWKQSKELSLEKHSDLAYAQRGTFLPSMRFAKDNGLELDSFAWFKSSWDRDSSAIMQKLDYLKRKIQVSTELAKTNPDDIQLLNHGYKPHKPLPKLPTKADLNNQYEKYQVKRKQRLTALGNAALVRNREGVETEIVRKNRYENA</sequence>
<accession>A0AAD5U9V4</accession>
<dbReference type="InterPro" id="IPR036610">
    <property type="entry name" value="PEBP-like_sf"/>
</dbReference>
<evidence type="ECO:0000313" key="1">
    <source>
        <dbReference type="EMBL" id="KAJ3251766.1"/>
    </source>
</evidence>
<dbReference type="Gene3D" id="3.90.280.10">
    <property type="entry name" value="PEBP-like"/>
    <property type="match status" value="1"/>
</dbReference>
<keyword evidence="2" id="KW-1185">Reference proteome</keyword>
<reference evidence="1" key="1">
    <citation type="submission" date="2020-05" db="EMBL/GenBank/DDBJ databases">
        <title>Phylogenomic resolution of chytrid fungi.</title>
        <authorList>
            <person name="Stajich J.E."/>
            <person name="Amses K."/>
            <person name="Simmons R."/>
            <person name="Seto K."/>
            <person name="Myers J."/>
            <person name="Bonds A."/>
            <person name="Quandt C.A."/>
            <person name="Barry K."/>
            <person name="Liu P."/>
            <person name="Grigoriev I."/>
            <person name="Longcore J.E."/>
            <person name="James T.Y."/>
        </authorList>
    </citation>
    <scope>NUCLEOTIDE SEQUENCE</scope>
    <source>
        <strain evidence="1">PLAUS21</strain>
    </source>
</reference>
<dbReference type="SUPFAM" id="SSF49777">
    <property type="entry name" value="PEBP-like"/>
    <property type="match status" value="1"/>
</dbReference>
<comment type="caution">
    <text evidence="1">The sequence shown here is derived from an EMBL/GenBank/DDBJ whole genome shotgun (WGS) entry which is preliminary data.</text>
</comment>
<dbReference type="Proteomes" id="UP001210925">
    <property type="component" value="Unassembled WGS sequence"/>
</dbReference>